<evidence type="ECO:0000313" key="2">
    <source>
        <dbReference type="EMBL" id="KRG60689.1"/>
    </source>
</evidence>
<sequence>MDEAAQQQANQAQRQALEQALAAARQGQQPAQATPDAAQARPAQEQEQAQQLWLRRVPDEPGALLRRRLQLEKERRQWQR</sequence>
<organism evidence="2 3">
    <name type="scientific">Stenotrophomonas koreensis</name>
    <dbReference type="NCBI Taxonomy" id="266128"/>
    <lineage>
        <taxon>Bacteria</taxon>
        <taxon>Pseudomonadati</taxon>
        <taxon>Pseudomonadota</taxon>
        <taxon>Gammaproteobacteria</taxon>
        <taxon>Lysobacterales</taxon>
        <taxon>Lysobacteraceae</taxon>
        <taxon>Stenotrophomonas</taxon>
    </lineage>
</organism>
<dbReference type="STRING" id="266128.ABB25_00310"/>
<dbReference type="RefSeq" id="WP_057662043.1">
    <property type="nucleotide sequence ID" value="NZ_LDJH01000002.1"/>
</dbReference>
<evidence type="ECO:0000256" key="1">
    <source>
        <dbReference type="SAM" id="MobiDB-lite"/>
    </source>
</evidence>
<reference evidence="2 3" key="1">
    <citation type="submission" date="2015-05" db="EMBL/GenBank/DDBJ databases">
        <title>Genome sequencing and analysis of members of genus Stenotrophomonas.</title>
        <authorList>
            <person name="Patil P.P."/>
            <person name="Midha S."/>
            <person name="Patil P.B."/>
        </authorList>
    </citation>
    <scope>NUCLEOTIDE SEQUENCE [LARGE SCALE GENOMIC DNA]</scope>
    <source>
        <strain evidence="2 3">DSM 17805</strain>
    </source>
</reference>
<accession>A0A0R0C4M7</accession>
<dbReference type="Proteomes" id="UP000051254">
    <property type="component" value="Unassembled WGS sequence"/>
</dbReference>
<comment type="caution">
    <text evidence="2">The sequence shown here is derived from an EMBL/GenBank/DDBJ whole genome shotgun (WGS) entry which is preliminary data.</text>
</comment>
<protein>
    <submittedName>
        <fullName evidence="2">Uncharacterized protein</fullName>
    </submittedName>
</protein>
<evidence type="ECO:0000313" key="3">
    <source>
        <dbReference type="Proteomes" id="UP000051254"/>
    </source>
</evidence>
<keyword evidence="3" id="KW-1185">Reference proteome</keyword>
<dbReference type="PATRIC" id="fig|266128.3.peg.1125"/>
<gene>
    <name evidence="2" type="ORF">ABB25_00310</name>
</gene>
<dbReference type="AlphaFoldDB" id="A0A0R0C4M7"/>
<name>A0A0R0C4M7_9GAMM</name>
<dbReference type="EMBL" id="LDJH01000002">
    <property type="protein sequence ID" value="KRG60689.1"/>
    <property type="molecule type" value="Genomic_DNA"/>
</dbReference>
<feature type="region of interest" description="Disordered" evidence="1">
    <location>
        <begin position="1"/>
        <end position="59"/>
    </location>
</feature>
<proteinExistence type="predicted"/>
<feature type="compositionally biased region" description="Low complexity" evidence="1">
    <location>
        <begin position="1"/>
        <end position="51"/>
    </location>
</feature>